<organism evidence="2 3">
    <name type="scientific">Corynebacterium minutissimum</name>
    <dbReference type="NCBI Taxonomy" id="38301"/>
    <lineage>
        <taxon>Bacteria</taxon>
        <taxon>Bacillati</taxon>
        <taxon>Actinomycetota</taxon>
        <taxon>Actinomycetes</taxon>
        <taxon>Mycobacteriales</taxon>
        <taxon>Corynebacteriaceae</taxon>
        <taxon>Corynebacterium</taxon>
    </lineage>
</organism>
<dbReference type="GO" id="GO:0006508">
    <property type="term" value="P:proteolysis"/>
    <property type="evidence" value="ECO:0007669"/>
    <property type="project" value="UniProtKB-KW"/>
</dbReference>
<dbReference type="SUPFAM" id="SSF50494">
    <property type="entry name" value="Trypsin-like serine proteases"/>
    <property type="match status" value="1"/>
</dbReference>
<accession>A0A376CYD5</accession>
<dbReference type="Pfam" id="PF00089">
    <property type="entry name" value="Trypsin"/>
    <property type="match status" value="1"/>
</dbReference>
<dbReference type="InterPro" id="IPR043504">
    <property type="entry name" value="Peptidase_S1_PA_chymotrypsin"/>
</dbReference>
<gene>
    <name evidence="2" type="ORF">NCTC10289_01451</name>
</gene>
<name>A0A376CYD5_9CORY</name>
<evidence type="ECO:0000313" key="3">
    <source>
        <dbReference type="Proteomes" id="UP000254287"/>
    </source>
</evidence>
<dbReference type="AlphaFoldDB" id="A0A376CYD5"/>
<keyword evidence="2" id="KW-0645">Protease</keyword>
<reference evidence="2 3" key="1">
    <citation type="submission" date="2018-06" db="EMBL/GenBank/DDBJ databases">
        <authorList>
            <consortium name="Pathogen Informatics"/>
            <person name="Doyle S."/>
        </authorList>
    </citation>
    <scope>NUCLEOTIDE SEQUENCE [LARGE SCALE GENOMIC DNA]</scope>
    <source>
        <strain evidence="2 3">NCTC10289</strain>
    </source>
</reference>
<evidence type="ECO:0000259" key="1">
    <source>
        <dbReference type="Pfam" id="PF00089"/>
    </source>
</evidence>
<dbReference type="EMBL" id="UFXP01000001">
    <property type="protein sequence ID" value="STC78115.1"/>
    <property type="molecule type" value="Genomic_DNA"/>
</dbReference>
<feature type="domain" description="Peptidase S1" evidence="1">
    <location>
        <begin position="13"/>
        <end position="194"/>
    </location>
</feature>
<dbReference type="Gene3D" id="2.40.10.10">
    <property type="entry name" value="Trypsin-like serine proteases"/>
    <property type="match status" value="1"/>
</dbReference>
<dbReference type="InterPro" id="IPR001254">
    <property type="entry name" value="Trypsin_dom"/>
</dbReference>
<sequence length="214" mass="23309">MRFLVRLEHVKTHPAVVKIHTRNGYCSGVLVDSSLNARSQHHTDLVLTCAHFFRDGLEESDQYKVSGGFSRRIKAVRTIDGTDMALCVLDAPAPARDVPGVAVTTPSFRAPIDTWGFGGKARRAQMRQGLFLFPFFRTWSVDFRTTVSPAGMVFNAPPAVKGDSGGPAFVNDEVVGTQALILDPCGKNLRIATLALVAPHRRALIAAAADLKRR</sequence>
<proteinExistence type="predicted"/>
<dbReference type="Proteomes" id="UP000254287">
    <property type="component" value="Unassembled WGS sequence"/>
</dbReference>
<keyword evidence="2" id="KW-0378">Hydrolase</keyword>
<protein>
    <submittedName>
        <fullName evidence="2">Trypsin-like serine protease</fullName>
    </submittedName>
</protein>
<dbReference type="InterPro" id="IPR009003">
    <property type="entry name" value="Peptidase_S1_PA"/>
</dbReference>
<evidence type="ECO:0000313" key="2">
    <source>
        <dbReference type="EMBL" id="STC78115.1"/>
    </source>
</evidence>
<dbReference type="GO" id="GO:0004252">
    <property type="term" value="F:serine-type endopeptidase activity"/>
    <property type="evidence" value="ECO:0007669"/>
    <property type="project" value="InterPro"/>
</dbReference>